<dbReference type="OrthoDB" id="432308at2759"/>
<accession>A0A812KYW9</accession>
<gene>
    <name evidence="2" type="ORF">SPIL2461_LOCUS3895</name>
</gene>
<dbReference type="Proteomes" id="UP000649617">
    <property type="component" value="Unassembled WGS sequence"/>
</dbReference>
<comment type="caution">
    <text evidence="2">The sequence shown here is derived from an EMBL/GenBank/DDBJ whole genome shotgun (WGS) entry which is preliminary data.</text>
</comment>
<keyword evidence="3" id="KW-1185">Reference proteome</keyword>
<protein>
    <submittedName>
        <fullName evidence="2">Uncharacterized protein</fullName>
    </submittedName>
</protein>
<keyword evidence="1" id="KW-0812">Transmembrane</keyword>
<dbReference type="EMBL" id="CAJNIZ010004903">
    <property type="protein sequence ID" value="CAE7237070.1"/>
    <property type="molecule type" value="Genomic_DNA"/>
</dbReference>
<keyword evidence="1" id="KW-0472">Membrane</keyword>
<evidence type="ECO:0000256" key="1">
    <source>
        <dbReference type="SAM" id="Phobius"/>
    </source>
</evidence>
<evidence type="ECO:0000313" key="3">
    <source>
        <dbReference type="Proteomes" id="UP000649617"/>
    </source>
</evidence>
<organism evidence="2 3">
    <name type="scientific">Symbiodinium pilosum</name>
    <name type="common">Dinoflagellate</name>
    <dbReference type="NCBI Taxonomy" id="2952"/>
    <lineage>
        <taxon>Eukaryota</taxon>
        <taxon>Sar</taxon>
        <taxon>Alveolata</taxon>
        <taxon>Dinophyceae</taxon>
        <taxon>Suessiales</taxon>
        <taxon>Symbiodiniaceae</taxon>
        <taxon>Symbiodinium</taxon>
    </lineage>
</organism>
<dbReference type="AlphaFoldDB" id="A0A812KYW9"/>
<feature type="transmembrane region" description="Helical" evidence="1">
    <location>
        <begin position="157"/>
        <end position="176"/>
    </location>
</feature>
<keyword evidence="1" id="KW-1133">Transmembrane helix</keyword>
<name>A0A812KYW9_SYMPI</name>
<evidence type="ECO:0000313" key="2">
    <source>
        <dbReference type="EMBL" id="CAE7237070.1"/>
    </source>
</evidence>
<reference evidence="2" key="1">
    <citation type="submission" date="2021-02" db="EMBL/GenBank/DDBJ databases">
        <authorList>
            <person name="Dougan E. K."/>
            <person name="Rhodes N."/>
            <person name="Thang M."/>
            <person name="Chan C."/>
        </authorList>
    </citation>
    <scope>NUCLEOTIDE SEQUENCE</scope>
</reference>
<proteinExistence type="predicted"/>
<sequence>MSSLAAALPPRSQSADAEPMVLTRLEDNVEQASRAADAVSDDAMSLVDELSKLEASLKRSQVTETMTKPLQTGLLETLEAAHALLTVPIPSDGHADPAPKVPDSMLSIDSLDNTSFQDADANATSTPKPTQTATRTWQDTASTVLCFGGLLQPQSGILVWAGTSLFLAIVLLCVSARSAFLSATAQPDVEEEVLRGDSLQGSMTAARPARH</sequence>